<keyword evidence="4" id="KW-1185">Reference proteome</keyword>
<proteinExistence type="predicted"/>
<dbReference type="Proteomes" id="UP000517759">
    <property type="component" value="Unassembled WGS sequence"/>
</dbReference>
<dbReference type="EMBL" id="JACIDN010000003">
    <property type="protein sequence ID" value="MBB3902441.1"/>
    <property type="molecule type" value="Genomic_DNA"/>
</dbReference>
<evidence type="ECO:0000313" key="2">
    <source>
        <dbReference type="EMBL" id="MBB3902441.1"/>
    </source>
</evidence>
<gene>
    <name evidence="1" type="ORF">GCM10007884_02750</name>
    <name evidence="2" type="ORF">GGR33_001936</name>
</gene>
<organism evidence="2 3">
    <name type="scientific">Methylobacterium brachythecii</name>
    <dbReference type="NCBI Taxonomy" id="1176177"/>
    <lineage>
        <taxon>Bacteria</taxon>
        <taxon>Pseudomonadati</taxon>
        <taxon>Pseudomonadota</taxon>
        <taxon>Alphaproteobacteria</taxon>
        <taxon>Hyphomicrobiales</taxon>
        <taxon>Methylobacteriaceae</taxon>
        <taxon>Methylobacterium</taxon>
    </lineage>
</organism>
<evidence type="ECO:0000313" key="3">
    <source>
        <dbReference type="Proteomes" id="UP000517759"/>
    </source>
</evidence>
<protein>
    <submittedName>
        <fullName evidence="2">Uncharacterized protein</fullName>
    </submittedName>
</protein>
<name>A0A7W6AHI5_9HYPH</name>
<reference evidence="1" key="4">
    <citation type="submission" date="2023-01" db="EMBL/GenBank/DDBJ databases">
        <title>Draft genome sequence of Methylobacterium brachythecii strain NBRC 107710.</title>
        <authorList>
            <person name="Sun Q."/>
            <person name="Mori K."/>
        </authorList>
    </citation>
    <scope>NUCLEOTIDE SEQUENCE</scope>
    <source>
        <strain evidence="1">NBRC 107710</strain>
    </source>
</reference>
<reference evidence="1" key="1">
    <citation type="journal article" date="2014" name="Int. J. Syst. Evol. Microbiol.">
        <title>Complete genome of a new Firmicutes species belonging to the dominant human colonic microbiota ('Ruminococcus bicirculans') reveals two chromosomes and a selective capacity to utilize plant glucans.</title>
        <authorList>
            <consortium name="NISC Comparative Sequencing Program"/>
            <person name="Wegmann U."/>
            <person name="Louis P."/>
            <person name="Goesmann A."/>
            <person name="Henrissat B."/>
            <person name="Duncan S.H."/>
            <person name="Flint H.J."/>
        </authorList>
    </citation>
    <scope>NUCLEOTIDE SEQUENCE</scope>
    <source>
        <strain evidence="1">NBRC 107710</strain>
    </source>
</reference>
<sequence length="82" mass="8793">MYGPLHGLMMLGLEAQKVVELRLVRIAWGGVEGQAEMASMVTEKISASIEAFGMLMTGGSPDAVVARYREHVAANTERLTAS</sequence>
<evidence type="ECO:0000313" key="1">
    <source>
        <dbReference type="EMBL" id="GLS42290.1"/>
    </source>
</evidence>
<evidence type="ECO:0000313" key="4">
    <source>
        <dbReference type="Proteomes" id="UP001156881"/>
    </source>
</evidence>
<dbReference type="AlphaFoldDB" id="A0A7W6AHI5"/>
<dbReference type="Proteomes" id="UP001156881">
    <property type="component" value="Unassembled WGS sequence"/>
</dbReference>
<dbReference type="EMBL" id="BSPG01000001">
    <property type="protein sequence ID" value="GLS42290.1"/>
    <property type="molecule type" value="Genomic_DNA"/>
</dbReference>
<dbReference type="RefSeq" id="WP_183504366.1">
    <property type="nucleotide sequence ID" value="NZ_BSPG01000001.1"/>
</dbReference>
<accession>A0A7W6AHI5</accession>
<comment type="caution">
    <text evidence="2">The sequence shown here is derived from an EMBL/GenBank/DDBJ whole genome shotgun (WGS) entry which is preliminary data.</text>
</comment>
<reference evidence="4" key="2">
    <citation type="journal article" date="2019" name="Int. J. Syst. Evol. Microbiol.">
        <title>The Global Catalogue of Microorganisms (GCM) 10K type strain sequencing project: providing services to taxonomists for standard genome sequencing and annotation.</title>
        <authorList>
            <consortium name="The Broad Institute Genomics Platform"/>
            <consortium name="The Broad Institute Genome Sequencing Center for Infectious Disease"/>
            <person name="Wu L."/>
            <person name="Ma J."/>
        </authorList>
    </citation>
    <scope>NUCLEOTIDE SEQUENCE [LARGE SCALE GENOMIC DNA]</scope>
    <source>
        <strain evidence="4">NBRC 107710</strain>
    </source>
</reference>
<reference evidence="2 3" key="3">
    <citation type="submission" date="2020-08" db="EMBL/GenBank/DDBJ databases">
        <title>Genomic Encyclopedia of Type Strains, Phase IV (KMG-IV): sequencing the most valuable type-strain genomes for metagenomic binning, comparative biology and taxonomic classification.</title>
        <authorList>
            <person name="Goeker M."/>
        </authorList>
    </citation>
    <scope>NUCLEOTIDE SEQUENCE [LARGE SCALE GENOMIC DNA]</scope>
    <source>
        <strain evidence="2 3">DSM 24105</strain>
    </source>
</reference>